<evidence type="ECO:0000313" key="3">
    <source>
        <dbReference type="RefSeq" id="XP_072798627.1"/>
    </source>
</evidence>
<name>A0A6J3B730_VICPA</name>
<dbReference type="CTD" id="9235"/>
<proteinExistence type="predicted"/>
<dbReference type="AlphaFoldDB" id="A0A6J3B730"/>
<reference evidence="2 3" key="1">
    <citation type="submission" date="2025-05" db="UniProtKB">
        <authorList>
            <consortium name="RefSeq"/>
        </authorList>
    </citation>
    <scope>IDENTIFICATION</scope>
</reference>
<evidence type="ECO:0000313" key="2">
    <source>
        <dbReference type="RefSeq" id="XP_031542870.2"/>
    </source>
</evidence>
<dbReference type="PANTHER" id="PTHR48490">
    <property type="entry name" value="INTERLEUKIN-32"/>
    <property type="match status" value="1"/>
</dbReference>
<accession>A0A6J3B730</accession>
<dbReference type="RefSeq" id="XP_031542870.2">
    <property type="nucleotide sequence ID" value="XM_031687010.2"/>
</dbReference>
<dbReference type="InterPro" id="IPR028067">
    <property type="entry name" value="IL-32"/>
</dbReference>
<dbReference type="RefSeq" id="XP_072798627.1">
    <property type="nucleotide sequence ID" value="XM_072942526.1"/>
</dbReference>
<evidence type="ECO:0000313" key="1">
    <source>
        <dbReference type="Proteomes" id="UP001652581"/>
    </source>
</evidence>
<dbReference type="GeneID" id="102541059"/>
<dbReference type="GO" id="GO:0006955">
    <property type="term" value="P:immune response"/>
    <property type="evidence" value="ECO:0007669"/>
    <property type="project" value="InterPro"/>
</dbReference>
<organism evidence="1 2">
    <name type="scientific">Vicugna pacos</name>
    <name type="common">Alpaca</name>
    <name type="synonym">Lama pacos</name>
    <dbReference type="NCBI Taxonomy" id="30538"/>
    <lineage>
        <taxon>Eukaryota</taxon>
        <taxon>Metazoa</taxon>
        <taxon>Chordata</taxon>
        <taxon>Craniata</taxon>
        <taxon>Vertebrata</taxon>
        <taxon>Euteleostomi</taxon>
        <taxon>Mammalia</taxon>
        <taxon>Eutheria</taxon>
        <taxon>Laurasiatheria</taxon>
        <taxon>Artiodactyla</taxon>
        <taxon>Tylopoda</taxon>
        <taxon>Camelidae</taxon>
        <taxon>Vicugna</taxon>
    </lineage>
</organism>
<keyword evidence="1" id="KW-1185">Reference proteome</keyword>
<dbReference type="Proteomes" id="UP001652581">
    <property type="component" value="Chromosome 18"/>
</dbReference>
<dbReference type="Pfam" id="PF15225">
    <property type="entry name" value="IL32"/>
    <property type="match status" value="1"/>
</dbReference>
<gene>
    <name evidence="2 3" type="primary">IL32</name>
</gene>
<dbReference type="PANTHER" id="PTHR48490:SF1">
    <property type="entry name" value="INTERLEUKIN-32"/>
    <property type="match status" value="1"/>
</dbReference>
<sequence>MCFSKNVSEHIAVLRANLHSKVDDFCDKMESLPNEDAKVQPALEELEDQINEDVLEAVGATIEDNVSESAPLLSELRLRTQRPADPEVISDAPEVQEPESIWDRVERTFDVLMQKWKDALAWLRKKVATCLQSLGNAIETIWRVFKGFCLSLGQLFKSCITV</sequence>
<dbReference type="InParanoid" id="A0A6J3B730"/>
<protein>
    <submittedName>
        <fullName evidence="2 3">Interleukin-32</fullName>
    </submittedName>
</protein>